<comment type="caution">
    <text evidence="2">The sequence shown here is derived from an EMBL/GenBank/DDBJ whole genome shotgun (WGS) entry which is preliminary data.</text>
</comment>
<dbReference type="EMBL" id="JADOTZ010000001">
    <property type="protein sequence ID" value="MBG6084656.1"/>
    <property type="molecule type" value="Genomic_DNA"/>
</dbReference>
<protein>
    <submittedName>
        <fullName evidence="2">Effector-binding domain-containing protein</fullName>
    </submittedName>
</protein>
<dbReference type="Gene3D" id="3.20.80.10">
    <property type="entry name" value="Regulatory factor, effector binding domain"/>
    <property type="match status" value="1"/>
</dbReference>
<dbReference type="InterPro" id="IPR029442">
    <property type="entry name" value="GyrI-like"/>
</dbReference>
<keyword evidence="3" id="KW-1185">Reference proteome</keyword>
<dbReference type="Pfam" id="PF06445">
    <property type="entry name" value="GyrI-like"/>
    <property type="match status" value="1"/>
</dbReference>
<evidence type="ECO:0000313" key="3">
    <source>
        <dbReference type="Proteomes" id="UP000625033"/>
    </source>
</evidence>
<reference evidence="2" key="1">
    <citation type="submission" date="2020-11" db="EMBL/GenBank/DDBJ databases">
        <title>Sequencing the genomes of 1000 actinobacteria strains.</title>
        <authorList>
            <person name="Klenk H.-P."/>
        </authorList>
    </citation>
    <scope>NUCLEOTIDE SEQUENCE</scope>
    <source>
        <strain evidence="2">DSM 26152</strain>
    </source>
</reference>
<name>A0A931DC16_9MICC</name>
<dbReference type="AlphaFoldDB" id="A0A931DC16"/>
<evidence type="ECO:0000313" key="2">
    <source>
        <dbReference type="EMBL" id="MBG6084656.1"/>
    </source>
</evidence>
<feature type="domain" description="AraC effector-binding" evidence="1">
    <location>
        <begin position="8"/>
        <end position="165"/>
    </location>
</feature>
<proteinExistence type="predicted"/>
<dbReference type="InterPro" id="IPR011256">
    <property type="entry name" value="Reg_factor_effector_dom_sf"/>
</dbReference>
<dbReference type="InterPro" id="IPR010499">
    <property type="entry name" value="AraC_E-bd"/>
</dbReference>
<gene>
    <name evidence="2" type="ORF">IW252_001423</name>
</gene>
<dbReference type="RefSeq" id="WP_196835937.1">
    <property type="nucleotide sequence ID" value="NZ_JADOTZ010000001.1"/>
</dbReference>
<accession>A0A931DC16</accession>
<dbReference type="Proteomes" id="UP000625033">
    <property type="component" value="Unassembled WGS sequence"/>
</dbReference>
<sequence>MIRSEPHAEPVIVQVSAARTAVVRGTDVPFAELTAFYDAAFAALGEVLNAEGLSPVGPAFALMTREPSESMDFEVGFAIDHPLEGSRTSAAGTVVEPSVLPEGTTAVASHLGAYDALGDAWGGLMTWIGEHGYSPQLPFWEVYVTEPSPEADPESMRTDLFVPVVNETGNTA</sequence>
<dbReference type="SMART" id="SM00871">
    <property type="entry name" value="AraC_E_bind"/>
    <property type="match status" value="1"/>
</dbReference>
<organism evidence="2 3">
    <name type="scientific">Zhihengliuella flava</name>
    <dbReference type="NCBI Taxonomy" id="1285193"/>
    <lineage>
        <taxon>Bacteria</taxon>
        <taxon>Bacillati</taxon>
        <taxon>Actinomycetota</taxon>
        <taxon>Actinomycetes</taxon>
        <taxon>Micrococcales</taxon>
        <taxon>Micrococcaceae</taxon>
        <taxon>Zhihengliuella</taxon>
    </lineage>
</organism>
<evidence type="ECO:0000259" key="1">
    <source>
        <dbReference type="SMART" id="SM00871"/>
    </source>
</evidence>
<dbReference type="SUPFAM" id="SSF55136">
    <property type="entry name" value="Probable bacterial effector-binding domain"/>
    <property type="match status" value="1"/>
</dbReference>